<dbReference type="RefSeq" id="XP_024320068.1">
    <property type="nucleotide sequence ID" value="XM_024472406.1"/>
</dbReference>
<dbReference type="InterPro" id="IPR057684">
    <property type="entry name" value="DUF7924"/>
</dbReference>
<proteinExistence type="predicted"/>
<feature type="domain" description="DUF7924" evidence="1">
    <location>
        <begin position="46"/>
        <end position="163"/>
    </location>
</feature>
<name>A0A177A1E2_9PEZI</name>
<dbReference type="Proteomes" id="UP000077154">
    <property type="component" value="Unassembled WGS sequence"/>
</dbReference>
<sequence length="194" mass="21496">MTLIGLLDCAAGKVRLDQRPSLQNTVQQIVGGSRASCIKPELAQAFSKTLSKLQRRNEPTIAERLMPFLVKRDRTLPADEEDGEDSIVSGKEADRPTLRSFELDHLDWSIDKDFARASVPFPITETRNPSDFGIKNPKPDIVYGFEPCAFDTQQQKALLTFEPELSGGIISPFLRDTMERIRGVDADCKGSSAA</sequence>
<gene>
    <name evidence="2" type="ORF">VC83_08863</name>
</gene>
<evidence type="ECO:0000259" key="1">
    <source>
        <dbReference type="Pfam" id="PF25545"/>
    </source>
</evidence>
<evidence type="ECO:0000313" key="2">
    <source>
        <dbReference type="EMBL" id="OAF54764.1"/>
    </source>
</evidence>
<dbReference type="VEuPathDB" id="FungiDB:GMDG_05566"/>
<dbReference type="Pfam" id="PF25545">
    <property type="entry name" value="DUF7924"/>
    <property type="match status" value="1"/>
</dbReference>
<protein>
    <recommendedName>
        <fullName evidence="1">DUF7924 domain-containing protein</fullName>
    </recommendedName>
</protein>
<dbReference type="GeneID" id="36291902"/>
<dbReference type="AlphaFoldDB" id="A0A177A1E2"/>
<dbReference type="OrthoDB" id="3560112at2759"/>
<organism evidence="2">
    <name type="scientific">Pseudogymnoascus destructans</name>
    <dbReference type="NCBI Taxonomy" id="655981"/>
    <lineage>
        <taxon>Eukaryota</taxon>
        <taxon>Fungi</taxon>
        <taxon>Dikarya</taxon>
        <taxon>Ascomycota</taxon>
        <taxon>Pezizomycotina</taxon>
        <taxon>Leotiomycetes</taxon>
        <taxon>Thelebolales</taxon>
        <taxon>Thelebolaceae</taxon>
        <taxon>Pseudogymnoascus</taxon>
    </lineage>
</organism>
<accession>A0A177A1E2</accession>
<reference evidence="2" key="1">
    <citation type="submission" date="2016-03" db="EMBL/GenBank/DDBJ databases">
        <title>Updated assembly of Pseudogymnoascus destructans, the fungus causing white-nose syndrome of bats.</title>
        <authorList>
            <person name="Palmer J.M."/>
            <person name="Drees K.P."/>
            <person name="Foster J.T."/>
            <person name="Lindner D.L."/>
        </authorList>
    </citation>
    <scope>NUCLEOTIDE SEQUENCE [LARGE SCALE GENOMIC DNA]</scope>
    <source>
        <strain evidence="2">20631-21</strain>
    </source>
</reference>
<dbReference type="EMBL" id="KV441415">
    <property type="protein sequence ID" value="OAF54764.1"/>
    <property type="molecule type" value="Genomic_DNA"/>
</dbReference>